<evidence type="ECO:0000313" key="3">
    <source>
        <dbReference type="Proteomes" id="UP000027920"/>
    </source>
</evidence>
<sequence>MTTARNSHSKPTKKQVVKESDVAANEAILAHAEFSQTVKSWLSIPAYGGGDDIEGENAQGGDNGGAGGTSSRMKEVLHAAGEEATSDMGGLGYIPPKDSDGRPVTATTSDPTTAFLRKHLLGSRSRLVHPAASTNRPRGGSLRGNAGSYHAAARGPGTRRANTNDDDSDDEQDSRSKARGAPSKSARGRSAKNDTAVEIEPKLRDGGGGDGSSSSTTLQTGTQAEEIEQQAHDKPSPADQPWAAMSTAGRAKRGPTSYLDQVLAERARKKKKKKK</sequence>
<name>A0A072PU49_9EURO</name>
<feature type="region of interest" description="Disordered" evidence="1">
    <location>
        <begin position="1"/>
        <end position="20"/>
    </location>
</feature>
<organism evidence="2 3">
    <name type="scientific">Exophiala aquamarina CBS 119918</name>
    <dbReference type="NCBI Taxonomy" id="1182545"/>
    <lineage>
        <taxon>Eukaryota</taxon>
        <taxon>Fungi</taxon>
        <taxon>Dikarya</taxon>
        <taxon>Ascomycota</taxon>
        <taxon>Pezizomycotina</taxon>
        <taxon>Eurotiomycetes</taxon>
        <taxon>Chaetothyriomycetidae</taxon>
        <taxon>Chaetothyriales</taxon>
        <taxon>Herpotrichiellaceae</taxon>
        <taxon>Exophiala</taxon>
    </lineage>
</organism>
<dbReference type="OrthoDB" id="4159597at2759"/>
<accession>A0A072PU49</accession>
<reference evidence="2 3" key="1">
    <citation type="submission" date="2013-03" db="EMBL/GenBank/DDBJ databases">
        <title>The Genome Sequence of Exophiala aquamarina CBS 119918.</title>
        <authorList>
            <consortium name="The Broad Institute Genomics Platform"/>
            <person name="Cuomo C."/>
            <person name="de Hoog S."/>
            <person name="Gorbushina A."/>
            <person name="Walker B."/>
            <person name="Young S.K."/>
            <person name="Zeng Q."/>
            <person name="Gargeya S."/>
            <person name="Fitzgerald M."/>
            <person name="Haas B."/>
            <person name="Abouelleil A."/>
            <person name="Allen A.W."/>
            <person name="Alvarado L."/>
            <person name="Arachchi H.M."/>
            <person name="Berlin A.M."/>
            <person name="Chapman S.B."/>
            <person name="Gainer-Dewar J."/>
            <person name="Goldberg J."/>
            <person name="Griggs A."/>
            <person name="Gujja S."/>
            <person name="Hansen M."/>
            <person name="Howarth C."/>
            <person name="Imamovic A."/>
            <person name="Ireland A."/>
            <person name="Larimer J."/>
            <person name="McCowan C."/>
            <person name="Murphy C."/>
            <person name="Pearson M."/>
            <person name="Poon T.W."/>
            <person name="Priest M."/>
            <person name="Roberts A."/>
            <person name="Saif S."/>
            <person name="Shea T."/>
            <person name="Sisk P."/>
            <person name="Sykes S."/>
            <person name="Wortman J."/>
            <person name="Nusbaum C."/>
            <person name="Birren B."/>
        </authorList>
    </citation>
    <scope>NUCLEOTIDE SEQUENCE [LARGE SCALE GENOMIC DNA]</scope>
    <source>
        <strain evidence="2 3">CBS 119918</strain>
    </source>
</reference>
<proteinExistence type="predicted"/>
<feature type="region of interest" description="Disordered" evidence="1">
    <location>
        <begin position="45"/>
        <end position="260"/>
    </location>
</feature>
<dbReference type="GeneID" id="25278847"/>
<dbReference type="VEuPathDB" id="FungiDB:A1O9_03913"/>
<evidence type="ECO:0000313" key="2">
    <source>
        <dbReference type="EMBL" id="KEF59070.1"/>
    </source>
</evidence>
<dbReference type="EMBL" id="AMGV01000003">
    <property type="protein sequence ID" value="KEF59070.1"/>
    <property type="molecule type" value="Genomic_DNA"/>
</dbReference>
<gene>
    <name evidence="2" type="ORF">A1O9_03913</name>
</gene>
<dbReference type="RefSeq" id="XP_013261660.1">
    <property type="nucleotide sequence ID" value="XM_013406206.1"/>
</dbReference>
<dbReference type="AlphaFoldDB" id="A0A072PU49"/>
<protein>
    <submittedName>
        <fullName evidence="2">Uncharacterized protein</fullName>
    </submittedName>
</protein>
<feature type="compositionally biased region" description="Low complexity" evidence="1">
    <location>
        <begin position="212"/>
        <end position="223"/>
    </location>
</feature>
<keyword evidence="3" id="KW-1185">Reference proteome</keyword>
<dbReference type="HOGENOM" id="CLU_1199835_0_0_1"/>
<evidence type="ECO:0000256" key="1">
    <source>
        <dbReference type="SAM" id="MobiDB-lite"/>
    </source>
</evidence>
<feature type="compositionally biased region" description="Basic and acidic residues" evidence="1">
    <location>
        <begin position="72"/>
        <end position="81"/>
    </location>
</feature>
<dbReference type="Proteomes" id="UP000027920">
    <property type="component" value="Unassembled WGS sequence"/>
</dbReference>
<comment type="caution">
    <text evidence="2">The sequence shown here is derived from an EMBL/GenBank/DDBJ whole genome shotgun (WGS) entry which is preliminary data.</text>
</comment>